<evidence type="ECO:0000256" key="1">
    <source>
        <dbReference type="SAM" id="SignalP"/>
    </source>
</evidence>
<keyword evidence="3" id="KW-1185">Reference proteome</keyword>
<feature type="signal peptide" evidence="1">
    <location>
        <begin position="1"/>
        <end position="18"/>
    </location>
</feature>
<proteinExistence type="predicted"/>
<sequence>MKNYIILALGFMPTLAFSQEVTTTVNSNLPDSTILKQEVTTALKSSLPDSTAYIVNGKFTPTKDLKNIPQDFIKSVSIVKRDTVINKQKYEAQIFILLKTKEEY</sequence>
<gene>
    <name evidence="2" type="ORF">GCM10010993_36800</name>
</gene>
<evidence type="ECO:0000313" key="3">
    <source>
        <dbReference type="Proteomes" id="UP000635885"/>
    </source>
</evidence>
<feature type="chain" id="PRO_5046809944" description="TonB-dependent receptor" evidence="1">
    <location>
        <begin position="19"/>
        <end position="104"/>
    </location>
</feature>
<evidence type="ECO:0000313" key="2">
    <source>
        <dbReference type="EMBL" id="GGC55098.1"/>
    </source>
</evidence>
<comment type="caution">
    <text evidence="2">The sequence shown here is derived from an EMBL/GenBank/DDBJ whole genome shotgun (WGS) entry which is preliminary data.</text>
</comment>
<dbReference type="EMBL" id="BMFD01000029">
    <property type="protein sequence ID" value="GGC55098.1"/>
    <property type="molecule type" value="Genomic_DNA"/>
</dbReference>
<organism evidence="2 3">
    <name type="scientific">Belliella aquatica</name>
    <dbReference type="NCBI Taxonomy" id="1323734"/>
    <lineage>
        <taxon>Bacteria</taxon>
        <taxon>Pseudomonadati</taxon>
        <taxon>Bacteroidota</taxon>
        <taxon>Cytophagia</taxon>
        <taxon>Cytophagales</taxon>
        <taxon>Cyclobacteriaceae</taxon>
        <taxon>Belliella</taxon>
    </lineage>
</organism>
<reference evidence="3" key="1">
    <citation type="journal article" date="2019" name="Int. J. Syst. Evol. Microbiol.">
        <title>The Global Catalogue of Microorganisms (GCM) 10K type strain sequencing project: providing services to taxonomists for standard genome sequencing and annotation.</title>
        <authorList>
            <consortium name="The Broad Institute Genomics Platform"/>
            <consortium name="The Broad Institute Genome Sequencing Center for Infectious Disease"/>
            <person name="Wu L."/>
            <person name="Ma J."/>
        </authorList>
    </citation>
    <scope>NUCLEOTIDE SEQUENCE [LARGE SCALE GENOMIC DNA]</scope>
    <source>
        <strain evidence="3">CGMCC 1.12479</strain>
    </source>
</reference>
<dbReference type="Proteomes" id="UP000635885">
    <property type="component" value="Unassembled WGS sequence"/>
</dbReference>
<name>A0ABQ1N985_9BACT</name>
<keyword evidence="1" id="KW-0732">Signal</keyword>
<accession>A0ABQ1N985</accession>
<evidence type="ECO:0008006" key="4">
    <source>
        <dbReference type="Google" id="ProtNLM"/>
    </source>
</evidence>
<dbReference type="RefSeq" id="WP_188444590.1">
    <property type="nucleotide sequence ID" value="NZ_BMFD01000029.1"/>
</dbReference>
<protein>
    <recommendedName>
        <fullName evidence="4">TonB-dependent receptor</fullName>
    </recommendedName>
</protein>